<reference evidence="5" key="1">
    <citation type="submission" date="2020-11" db="EMBL/GenBank/DDBJ databases">
        <authorList>
            <person name="Tran Van P."/>
        </authorList>
    </citation>
    <scope>NUCLEOTIDE SEQUENCE</scope>
</reference>
<dbReference type="Gene3D" id="1.10.238.10">
    <property type="entry name" value="EF-hand"/>
    <property type="match status" value="1"/>
</dbReference>
<gene>
    <name evidence="5" type="ORF">TCMB3V08_LOCUS5954</name>
</gene>
<dbReference type="InterPro" id="IPR002048">
    <property type="entry name" value="EF_hand_dom"/>
</dbReference>
<dbReference type="Pfam" id="PF13499">
    <property type="entry name" value="EF-hand_7"/>
    <property type="match status" value="1"/>
</dbReference>
<keyword evidence="3" id="KW-0106">Calcium</keyword>
<dbReference type="CDD" id="cd00051">
    <property type="entry name" value="EFh"/>
    <property type="match status" value="1"/>
</dbReference>
<dbReference type="PROSITE" id="PS50222">
    <property type="entry name" value="EF_HAND_2"/>
    <property type="match status" value="2"/>
</dbReference>
<evidence type="ECO:0000259" key="4">
    <source>
        <dbReference type="PROSITE" id="PS50222"/>
    </source>
</evidence>
<sequence>MPGMCGELSSLIVYVIYIDGLRPLACVLDVWYYPTDHLSVPRVRYFQGQYMFQERSKEWAPRDMAVHFETLRVARVSSRGRQETVESIGDFLCQQVVVKSFAHIGDGQDTTRQFLTSPFSSSSLKNSFNWPPSRIDSWPTADKWFSIVTTSCRGRLISLESFLMVSGIPGLLNVSKIIVRSDIPLLGLASPVKSIIQLNRNLYAPPDPVDNGYEKLFGPRVIVTNESFQRQVQVYRIVGERRQYDIPGLEHVFRVLPSRYDLEKGIVVRVLALHDGGHPFKVRVEHLDLLVTLSTLLRGSIYEKLRWTFKLYDINGDGCITRSELGEIVVAIHELMGRKPHQVEEDRKAREQVDRVFNKLDLNQDGVITIEEFIESCLKVPYHFSAMSGRDDHKVPPSAGLSLWTMIQGQSSPAPVLSSATTTPRGFRGCAALRGMSHGRRVGCRVLKELQECLPKGVEH</sequence>
<dbReference type="PANTHER" id="PTHR23055:SF186">
    <property type="entry name" value="NEUROCALCIN HOMOLOG-LIKE PROTEIN"/>
    <property type="match status" value="1"/>
</dbReference>
<dbReference type="InterPro" id="IPR011992">
    <property type="entry name" value="EF-hand-dom_pair"/>
</dbReference>
<evidence type="ECO:0000256" key="2">
    <source>
        <dbReference type="ARBA" id="ARBA00022737"/>
    </source>
</evidence>
<dbReference type="SMART" id="SM00054">
    <property type="entry name" value="EFh"/>
    <property type="match status" value="2"/>
</dbReference>
<dbReference type="PANTHER" id="PTHR23055">
    <property type="entry name" value="CALCIUM BINDING PROTEINS"/>
    <property type="match status" value="1"/>
</dbReference>
<dbReference type="InterPro" id="IPR018247">
    <property type="entry name" value="EF_Hand_1_Ca_BS"/>
</dbReference>
<name>A0A7R9J7A1_TIMCA</name>
<keyword evidence="1" id="KW-0479">Metal-binding</keyword>
<proteinExistence type="predicted"/>
<dbReference type="EMBL" id="OE181529">
    <property type="protein sequence ID" value="CAD7573316.1"/>
    <property type="molecule type" value="Genomic_DNA"/>
</dbReference>
<keyword evidence="2" id="KW-0677">Repeat</keyword>
<evidence type="ECO:0000313" key="5">
    <source>
        <dbReference type="EMBL" id="CAD7573316.1"/>
    </source>
</evidence>
<evidence type="ECO:0000256" key="3">
    <source>
        <dbReference type="ARBA" id="ARBA00022837"/>
    </source>
</evidence>
<dbReference type="AlphaFoldDB" id="A0A7R9J7A1"/>
<dbReference type="GO" id="GO:0005509">
    <property type="term" value="F:calcium ion binding"/>
    <property type="evidence" value="ECO:0007669"/>
    <property type="project" value="InterPro"/>
</dbReference>
<organism evidence="5">
    <name type="scientific">Timema californicum</name>
    <name type="common">California timema</name>
    <name type="synonym">Walking stick</name>
    <dbReference type="NCBI Taxonomy" id="61474"/>
    <lineage>
        <taxon>Eukaryota</taxon>
        <taxon>Metazoa</taxon>
        <taxon>Ecdysozoa</taxon>
        <taxon>Arthropoda</taxon>
        <taxon>Hexapoda</taxon>
        <taxon>Insecta</taxon>
        <taxon>Pterygota</taxon>
        <taxon>Neoptera</taxon>
        <taxon>Polyneoptera</taxon>
        <taxon>Phasmatodea</taxon>
        <taxon>Timematodea</taxon>
        <taxon>Timematoidea</taxon>
        <taxon>Timematidae</taxon>
        <taxon>Timema</taxon>
    </lineage>
</organism>
<evidence type="ECO:0000256" key="1">
    <source>
        <dbReference type="ARBA" id="ARBA00022723"/>
    </source>
</evidence>
<accession>A0A7R9J7A1</accession>
<protein>
    <submittedName>
        <fullName evidence="5">(California timema) hypothetical protein</fullName>
    </submittedName>
</protein>
<dbReference type="InterPro" id="IPR028846">
    <property type="entry name" value="Recoverin"/>
</dbReference>
<dbReference type="PROSITE" id="PS00018">
    <property type="entry name" value="EF_HAND_1"/>
    <property type="match status" value="2"/>
</dbReference>
<feature type="domain" description="EF-hand" evidence="4">
    <location>
        <begin position="348"/>
        <end position="383"/>
    </location>
</feature>
<feature type="domain" description="EF-hand" evidence="4">
    <location>
        <begin position="300"/>
        <end position="335"/>
    </location>
</feature>
<dbReference type="SUPFAM" id="SSF47473">
    <property type="entry name" value="EF-hand"/>
    <property type="match status" value="1"/>
</dbReference>